<reference evidence="1 2" key="1">
    <citation type="journal article" date="1984" name="J. Virol.">
        <title>DNA analysis of insect iridescent virus 6: evidence for circular permutation and terminal redundancy.</title>
        <authorList>
            <person name="Delius H."/>
            <person name="Darai G."/>
            <person name="Fluegel R.M."/>
        </authorList>
    </citation>
    <scope>NUCLEOTIDE SEQUENCE [LARGE SCALE GENOMIC DNA]</scope>
</reference>
<sequence>MYKWVLFHLVKLHLQLFYLLRLRPDKKKECLNWLLFHFFHLHHRQFLH</sequence>
<reference evidence="1 2" key="15">
    <citation type="journal article" date="2001" name="Virology">
        <title>Analysis of the first complete DNA sequence of an invertebrate iridovirus: coding strategy of the genome of Chilo iridescent virus.</title>
        <authorList>
            <person name="Jakob N.J."/>
            <person name="Muller K."/>
            <person name="Bahr U."/>
            <person name="Darai G."/>
        </authorList>
    </citation>
    <scope>NUCLEOTIDE SEQUENCE [LARGE SCALE GENOMIC DNA]</scope>
</reference>
<organismHost>
    <name type="scientific">Acheta domesticus</name>
    <name type="common">House cricket</name>
    <dbReference type="NCBI Taxonomy" id="6997"/>
</organismHost>
<organismHost>
    <name type="scientific">Gryllus bimaculatus</name>
    <name type="common">Two-spotted cricket</name>
    <dbReference type="NCBI Taxonomy" id="6999"/>
</organismHost>
<evidence type="ECO:0000313" key="2">
    <source>
        <dbReference type="Proteomes" id="UP000001359"/>
    </source>
</evidence>
<dbReference type="GeneID" id="1733185"/>
<name>Q91FV7_IIV6</name>
<reference evidence="1 2" key="9">
    <citation type="journal article" date="1994" name="J. Gen. Virol.">
        <title>Insect iridescent virus type 6 encodes a polypeptide related to the largest subunit of eukaryotic RNA polymerase II.</title>
        <authorList>
            <person name="Schnitzler P."/>
            <person name="Sonntag K.C."/>
            <person name="Muller M."/>
            <person name="Janssen W."/>
            <person name="Bugert J.J."/>
            <person name="Koonin E.V."/>
            <person name="Darai G."/>
        </authorList>
    </citation>
    <scope>NUCLEOTIDE SEQUENCE [LARGE SCALE GENOMIC DNA]</scope>
</reference>
<dbReference type="KEGG" id="vg:1733185"/>
<organismHost>
    <name type="scientific">Chilo suppressalis</name>
    <name type="common">Asiatic rice borer moth</name>
    <dbReference type="NCBI Taxonomy" id="168631"/>
</organismHost>
<organismHost>
    <name type="scientific">Gryllus campestris</name>
    <dbReference type="NCBI Taxonomy" id="58607"/>
</organismHost>
<accession>Q91FV7</accession>
<reference evidence="1 2" key="11">
    <citation type="journal article" date="1994" name="Virus Genes">
        <title>Chilo iridescent virus encodes a putative helicase belonging to a distinct family within the "DEAD/H" superfamily: implications for the evolution of large DNA viruses.</title>
        <authorList>
            <person name="Sonntag K.C."/>
            <person name="Schnitzler P."/>
            <person name="Koonin E.V."/>
            <person name="Darai G."/>
        </authorList>
    </citation>
    <scope>NUCLEOTIDE SEQUENCE [LARGE SCALE GENOMIC DNA]</scope>
</reference>
<reference evidence="1 2" key="3">
    <citation type="journal article" date="1987" name="Virology">
        <title>Molecular cloning and physical mapping of the genome of insect iridescent virus type 6: further evidence for circular permutation of the viral genome.</title>
        <authorList>
            <person name="Schnitzler P."/>
            <person name="Soltau J.B."/>
            <person name="Fischer M."/>
            <person name="Reisner H."/>
            <person name="Scholz J."/>
            <person name="Delius H."/>
            <person name="Darai G."/>
        </authorList>
    </citation>
    <scope>NUCLEOTIDE SEQUENCE [LARGE SCALE GENOMIC DNA]</scope>
</reference>
<keyword evidence="2" id="KW-1185">Reference proteome</keyword>
<proteinExistence type="predicted"/>
<reference evidence="1 2" key="14">
    <citation type="journal article" date="1999" name="Virus Genes">
        <title>Identification of a gene cluster within the genome of Chilo iridescent virus encoding enzymes involved in viral DNA replication and processing.</title>
        <authorList>
            <person name="Muller K."/>
            <person name="Tidona C.A."/>
            <person name="Darai G."/>
        </authorList>
    </citation>
    <scope>NUCLEOTIDE SEQUENCE [LARGE SCALE GENOMIC DNA]</scope>
</reference>
<reference evidence="1 2" key="7">
    <citation type="journal article" date="1993" name="J. Gen. Virol.">
        <title>Identification of the gene encoding the major capsid protein of insect iridescent virus type 6 by polymerase chain reaction.</title>
        <authorList>
            <person name="Stohwasser R."/>
            <person name="Raab K."/>
            <person name="Schnitzler P."/>
            <person name="Janssen W."/>
            <person name="Darai G."/>
        </authorList>
    </citation>
    <scope>NUCLEOTIDE SEQUENCE [LARGE SCALE GENOMIC DNA]</scope>
</reference>
<organismHost>
    <name type="scientific">Spodoptera frugiperda</name>
    <name type="common">Fall armyworm</name>
    <dbReference type="NCBI Taxonomy" id="7108"/>
</organismHost>
<dbReference type="Proteomes" id="UP000001359">
    <property type="component" value="Segment"/>
</dbReference>
<protein>
    <submittedName>
        <fullName evidence="1">214L</fullName>
    </submittedName>
</protein>
<dbReference type="RefSeq" id="NP_149677.1">
    <property type="nucleotide sequence ID" value="NC_003038.1"/>
</dbReference>
<evidence type="ECO:0000313" key="1">
    <source>
        <dbReference type="EMBL" id="AAK82076.1"/>
    </source>
</evidence>
<dbReference type="EMBL" id="AF303741">
    <property type="protein sequence ID" value="AAK82076.1"/>
    <property type="molecule type" value="Genomic_DNA"/>
</dbReference>
<reference evidence="1 2" key="12">
    <citation type="journal article" date="1997" name="Virus Genes">
        <title>The DNA sequence of Chilo iridescent virus between the genome coordinates 0.101 and 0.391; similarities in coding strategy between insect and vertebrate iridoviruses.</title>
        <authorList>
            <person name="Bahr U."/>
            <person name="Tidona C.A."/>
            <person name="Darai G."/>
        </authorList>
    </citation>
    <scope>NUCLEOTIDE SEQUENCE [LARGE SCALE GENOMIC DNA]</scope>
</reference>
<reference evidence="1 2" key="4">
    <citation type="journal article" date="1988" name="Virology">
        <title>Identification and characterization of the repetitive DNA element in the genome of insect iridescent virus type 6.</title>
        <authorList>
            <person name="Fischer M."/>
            <person name="Schnitzler P."/>
            <person name="Delius H."/>
            <person name="Darai G."/>
        </authorList>
    </citation>
    <scope>NUCLEOTIDE SEQUENCE [LARGE SCALE GENOMIC DNA]</scope>
</reference>
<organism evidence="1 2">
    <name type="scientific">Invertebrate iridescent virus 6</name>
    <name type="common">IIV-6</name>
    <name type="synonym">Chilo iridescent virus</name>
    <dbReference type="NCBI Taxonomy" id="176652"/>
    <lineage>
        <taxon>Viruses</taxon>
        <taxon>Varidnaviria</taxon>
        <taxon>Bamfordvirae</taxon>
        <taxon>Nucleocytoviricota</taxon>
        <taxon>Megaviricetes</taxon>
        <taxon>Pimascovirales</taxon>
        <taxon>Pimascovirales incertae sedis</taxon>
        <taxon>Iridoviridae</taxon>
        <taxon>Betairidovirinae</taxon>
        <taxon>Iridovirus</taxon>
        <taxon>Iridovirus chilo1</taxon>
    </lineage>
</organism>
<reference evidence="1 2" key="8">
    <citation type="journal article" date="1994" name="Intervirology">
        <title>Identification of the primary structure and the coding capacity of the genome of insect iridescent virus type 6 between the genome coordinates 0.310 and 0.347 (7990 bp).</title>
        <authorList>
            <person name="Sonntag K.C."/>
            <person name="Schnitzler P."/>
            <person name="Janssen W."/>
            <person name="Darai G."/>
        </authorList>
    </citation>
    <scope>NUCLEOTIDE SEQUENCE [LARGE SCALE GENOMIC DNA]</scope>
</reference>
<reference evidence="1 2" key="2">
    <citation type="journal article" date="1986" name="Med. Microbiol. Immunol.">
        <title>Insect iridescent virus type 6 induced toxic degenerative hepatitis in mice.</title>
        <authorList>
            <person name="Lorbacher de Ruiz H."/>
            <person name="Gelderblom H."/>
            <person name="Hofmann W."/>
            <person name="Darai G."/>
        </authorList>
    </citation>
    <scope>NUCLEOTIDE SEQUENCE [LARGE SCALE GENOMIC DNA]</scope>
</reference>
<reference evidence="1 2" key="5">
    <citation type="journal article" date="1992" name="Virus Genes">
        <title>Identification and mapping of origins of DNA replication within the DNA sequences of the genome of insect iridescent virus type 6.</title>
        <authorList>
            <person name="Handermann M."/>
            <person name="Schnitzler P."/>
            <person name="Rosen-Wolff A."/>
            <person name="Raab K."/>
            <person name="Sonntag K.C."/>
            <person name="Darai G."/>
        </authorList>
    </citation>
    <scope>NUCLEOTIDE SEQUENCE [LARGE SCALE GENOMIC DNA]</scope>
</reference>
<reference evidence="1 2" key="10">
    <citation type="journal article" date="1994" name="Nucleic Acids Res.">
        <title>Identification of genes encoding zinc finger proteins, non-histone chromosomal HMG protein homologue, and a putative GTP phosphohydrolase in the genome of Chilo iridescent virus.</title>
        <authorList>
            <person name="Schnitzler P."/>
            <person name="Hug M."/>
            <person name="Handermann M."/>
            <person name="Janssen W."/>
            <person name="Koonin E.V."/>
            <person name="Delius H."/>
            <person name="Darai C."/>
        </authorList>
    </citation>
    <scope>NUCLEOTIDE SEQUENCE [LARGE SCALE GENOMIC DNA]</scope>
</reference>
<reference evidence="1 2" key="13">
    <citation type="journal article" date="1998" name="Virus Genes">
        <title>Identification of a thymidylate synthase gene within the genome of Chilo iridescent virus.</title>
        <authorList>
            <person name="Muller K."/>
            <person name="Tidona C.A."/>
            <person name="Bahr U."/>
            <person name="Darai G."/>
        </authorList>
    </citation>
    <scope>NUCLEOTIDE SEQUENCE [LARGE SCALE GENOMIC DNA]</scope>
</reference>
<reference evidence="1 2" key="6">
    <citation type="journal article" date="1992" name="Virus Genes">
        <title>Characterization of the third origin of DNA replication of the genome of insect iridescent virus type 6.</title>
        <authorList>
            <person name="Sonntag K.C."/>
            <person name="Darai G."/>
        </authorList>
    </citation>
    <scope>NUCLEOTIDE SEQUENCE [LARGE SCALE GENOMIC DNA]</scope>
</reference>